<reference evidence="1 2" key="1">
    <citation type="submission" date="2020-03" db="EMBL/GenBank/DDBJ databases">
        <title>Genome Sequence of industrial isolate, B5A.</title>
        <authorList>
            <person name="Sharma S."/>
            <person name="Patil P.B."/>
            <person name="Korpole S."/>
        </authorList>
    </citation>
    <scope>NUCLEOTIDE SEQUENCE [LARGE SCALE GENOMIC DNA]</scope>
    <source>
        <strain evidence="1 2">PI-S10-B5A</strain>
    </source>
</reference>
<dbReference type="Proteomes" id="UP000539052">
    <property type="component" value="Unassembled WGS sequence"/>
</dbReference>
<accession>A0ABX1VK13</accession>
<name>A0ABX1VK13_9FIRM</name>
<evidence type="ECO:0000313" key="1">
    <source>
        <dbReference type="EMBL" id="NNJ28617.1"/>
    </source>
</evidence>
<protein>
    <submittedName>
        <fullName evidence="1">Uncharacterized protein</fullName>
    </submittedName>
</protein>
<organism evidence="1 2">
    <name type="scientific">Lacrimispora defluvii</name>
    <dbReference type="NCBI Taxonomy" id="2719233"/>
    <lineage>
        <taxon>Bacteria</taxon>
        <taxon>Bacillati</taxon>
        <taxon>Bacillota</taxon>
        <taxon>Clostridia</taxon>
        <taxon>Lachnospirales</taxon>
        <taxon>Lachnospiraceae</taxon>
        <taxon>Lacrimispora</taxon>
    </lineage>
</organism>
<comment type="caution">
    <text evidence="1">The sequence shown here is derived from an EMBL/GenBank/DDBJ whole genome shotgun (WGS) entry which is preliminary data.</text>
</comment>
<dbReference type="RefSeq" id="WP_170819972.1">
    <property type="nucleotide sequence ID" value="NZ_JAAOXG010000002.1"/>
</dbReference>
<proteinExistence type="predicted"/>
<keyword evidence="2" id="KW-1185">Reference proteome</keyword>
<evidence type="ECO:0000313" key="2">
    <source>
        <dbReference type="Proteomes" id="UP000539052"/>
    </source>
</evidence>
<sequence length="172" mass="19714">MRKGSIDEYGTHPVKLEWIKEFIKHKEEFDVKHTLGSAMLPMFKKFLRNAEIASTDNGWNGMAELLFRDELDAEYIWALMFSNLAYSSQFGWLIKNLRFGVTYSQNEMKDVLSSFITSKTGPANIANSYRRIAELPFSKIGFGEVVGKNTEGFLFVRNAWSNPDPRVVLIVC</sequence>
<dbReference type="EMBL" id="JAAOXG010000002">
    <property type="protein sequence ID" value="NNJ28617.1"/>
    <property type="molecule type" value="Genomic_DNA"/>
</dbReference>
<gene>
    <name evidence="1" type="ORF">G9470_02215</name>
</gene>